<protein>
    <recommendedName>
        <fullName evidence="2">Segregation and condensation protein A</fullName>
    </recommendedName>
</protein>
<dbReference type="RefSeq" id="WP_317636537.1">
    <property type="nucleotide sequence ID" value="NZ_AP026802.1"/>
</dbReference>
<dbReference type="EMBL" id="AP026802">
    <property type="protein sequence ID" value="BDR58666.1"/>
    <property type="molecule type" value="Genomic_DNA"/>
</dbReference>
<evidence type="ECO:0000313" key="3">
    <source>
        <dbReference type="EMBL" id="BDR58666.1"/>
    </source>
</evidence>
<keyword evidence="4" id="KW-1185">Reference proteome</keyword>
<dbReference type="KEGG" id="xap:XA3_11070"/>
<name>A0AAU9DJK3_9LACO</name>
<dbReference type="InterPro" id="IPR023093">
    <property type="entry name" value="ScpA-like_C"/>
</dbReference>
<evidence type="ECO:0000256" key="1">
    <source>
        <dbReference type="ARBA" id="ARBA00022829"/>
    </source>
</evidence>
<evidence type="ECO:0000256" key="2">
    <source>
        <dbReference type="ARBA" id="ARBA00044777"/>
    </source>
</evidence>
<dbReference type="Gene3D" id="1.10.10.580">
    <property type="entry name" value="Structural maintenance of chromosome 1. Chain E"/>
    <property type="match status" value="1"/>
</dbReference>
<dbReference type="PANTHER" id="PTHR33969:SF2">
    <property type="entry name" value="SEGREGATION AND CONDENSATION PROTEIN A"/>
    <property type="match status" value="1"/>
</dbReference>
<gene>
    <name evidence="3" type="primary">scpA</name>
    <name evidence="3" type="ORF">XA3_11070</name>
</gene>
<accession>A0AAU9DJK3</accession>
<organism evidence="3 4">
    <name type="scientific">Xylocopilactobacillus apicola</name>
    <dbReference type="NCBI Taxonomy" id="2932184"/>
    <lineage>
        <taxon>Bacteria</taxon>
        <taxon>Bacillati</taxon>
        <taxon>Bacillota</taxon>
        <taxon>Bacilli</taxon>
        <taxon>Lactobacillales</taxon>
        <taxon>Lactobacillaceae</taxon>
        <taxon>Xylocopilactobacillus</taxon>
    </lineage>
</organism>
<keyword evidence="1" id="KW-0159">Chromosome partition</keyword>
<dbReference type="AlphaFoldDB" id="A0AAU9DJK3"/>
<dbReference type="InterPro" id="IPR003768">
    <property type="entry name" value="ScpA"/>
</dbReference>
<reference evidence="3 4" key="1">
    <citation type="journal article" date="2023" name="Microbiol. Spectr.">
        <title>Symbiosis of Carpenter Bees with Uncharacterized Lactic Acid Bacteria Showing NAD Auxotrophy.</title>
        <authorList>
            <person name="Kawasaki S."/>
            <person name="Ozawa K."/>
            <person name="Mori T."/>
            <person name="Yamamoto A."/>
            <person name="Ito M."/>
            <person name="Ohkuma M."/>
            <person name="Sakamoto M."/>
            <person name="Matsutani M."/>
        </authorList>
    </citation>
    <scope>NUCLEOTIDE SEQUENCE [LARGE SCALE GENOMIC DNA]</scope>
    <source>
        <strain evidence="3 4">XA3</strain>
    </source>
</reference>
<dbReference type="GO" id="GO:0007059">
    <property type="term" value="P:chromosome segregation"/>
    <property type="evidence" value="ECO:0007669"/>
    <property type="project" value="UniProtKB-KW"/>
</dbReference>
<evidence type="ECO:0000313" key="4">
    <source>
        <dbReference type="Proteomes" id="UP001321861"/>
    </source>
</evidence>
<dbReference type="Proteomes" id="UP001321861">
    <property type="component" value="Chromosome"/>
</dbReference>
<dbReference type="Gene3D" id="6.10.250.2410">
    <property type="match status" value="1"/>
</dbReference>
<dbReference type="Pfam" id="PF02616">
    <property type="entry name" value="SMC_ScpA"/>
    <property type="match status" value="1"/>
</dbReference>
<sequence length="250" mass="29108">MEENLDKNISYKLILEIDNFSGPLDLLLELIKSQKIDINDIPIVQVTSQFLDFINQFGDQLLDRLSDYLVMATRLTLIKAKMLLPTQKESLTEEVEDPRIDLRDQLLAYDKFIKIADALKMRKIVHKIEYSRPEIFASEWDKPALRLDAVSLDQLVSCMEKIIESEVEREQVFNVVERINISSETVNKRIKQIIKLEGKTTFTKLIQEFSSLDGIIACFVEILSLMRLNVIKVTQKKEFGELFLEQDFEF</sequence>
<proteinExistence type="predicted"/>
<dbReference type="PANTHER" id="PTHR33969">
    <property type="entry name" value="SEGREGATION AND CONDENSATION PROTEIN A"/>
    <property type="match status" value="1"/>
</dbReference>